<accession>C0N311</accession>
<dbReference type="Proteomes" id="UP000004679">
    <property type="component" value="Unassembled WGS sequence"/>
</dbReference>
<dbReference type="EMBL" id="GG657903">
    <property type="protein sequence ID" value="EEF78965.1"/>
    <property type="molecule type" value="Genomic_DNA"/>
</dbReference>
<reference evidence="7 8" key="2">
    <citation type="journal article" date="2011" name="J. Bacteriol.">
        <title>Draft genome sequence of the chemolithoheterotrophic, halophilic methylotroph Methylophaga thiooxydans DMS010.</title>
        <authorList>
            <person name="Boden R."/>
            <person name="Ferriera S."/>
            <person name="Johnson J."/>
            <person name="Kelly D.P."/>
            <person name="Murrell J.C."/>
            <person name="Schafer H."/>
        </authorList>
    </citation>
    <scope>NUCLEOTIDE SEQUENCE [LARGE SCALE GENOMIC DNA]</scope>
    <source>
        <strain evidence="7 8">DMS010</strain>
    </source>
</reference>
<keyword evidence="8" id="KW-1185">Reference proteome</keyword>
<evidence type="ECO:0000313" key="1">
    <source>
        <dbReference type="EMBL" id="EEF78965.1"/>
    </source>
</evidence>
<dbReference type="HOGENOM" id="CLU_2001228_0_0_6"/>
<dbReference type="RefSeq" id="WP_008290342.1">
    <property type="nucleotide sequence ID" value="NZ_GG657884.1"/>
</dbReference>
<dbReference type="EMBL" id="GG657892">
    <property type="protein sequence ID" value="EEF80521.1"/>
    <property type="molecule type" value="Genomic_DNA"/>
</dbReference>
<name>C0N311_9GAMM</name>
<gene>
    <name evidence="5" type="ORF">MDMS009_1005</name>
    <name evidence="4" type="ORF">MDMS009_1157</name>
    <name evidence="3" type="ORF">MDMS009_1240</name>
    <name evidence="2" type="ORF">MDMS009_1658</name>
    <name evidence="1" type="ORF">MDMS009_2482</name>
    <name evidence="7" type="ORF">MDMS009_566</name>
    <name evidence="6" type="ORF">MDMS009_846</name>
</gene>
<evidence type="ECO:0000313" key="2">
    <source>
        <dbReference type="EMBL" id="EEF79720.1"/>
    </source>
</evidence>
<reference evidence="7" key="1">
    <citation type="submission" date="2008-01" db="EMBL/GenBank/DDBJ databases">
        <authorList>
            <person name="Schaefer H."/>
            <person name="Ferriera S."/>
            <person name="Johnson J."/>
            <person name="Kravitz S."/>
            <person name="Beeson K."/>
            <person name="Sutton G."/>
            <person name="Rogers Y.-H."/>
            <person name="Friedman R."/>
            <person name="Frazier M."/>
            <person name="Venter J.C."/>
        </authorList>
    </citation>
    <scope>NUCLEOTIDE SEQUENCE</scope>
    <source>
        <strain evidence="7">DMS010</strain>
    </source>
</reference>
<sequence length="124" mass="14235">MNLPDYLPPVAREIADVIGLDGLLRLVKQFGGVTIRVPGQGDLKQVLSPDQYKQFVHTFRNEKIAIPKLQARLYQVDLAETSRLLDQGFTKAEVARTQKITERAVYKRQAKQRQLENDKQQDLF</sequence>
<evidence type="ECO:0000313" key="7">
    <source>
        <dbReference type="EMBL" id="EEF80839.1"/>
    </source>
</evidence>
<protein>
    <recommendedName>
        <fullName evidence="9">Mor transcription activator domain-containing protein</fullName>
    </recommendedName>
</protein>
<dbReference type="EMBL" id="GG657896">
    <property type="protein sequence ID" value="EEF80083.1"/>
    <property type="molecule type" value="Genomic_DNA"/>
</dbReference>
<evidence type="ECO:0000313" key="8">
    <source>
        <dbReference type="Proteomes" id="UP000004679"/>
    </source>
</evidence>
<evidence type="ECO:0000313" key="4">
    <source>
        <dbReference type="EMBL" id="EEF80261.1"/>
    </source>
</evidence>
<evidence type="ECO:0000313" key="3">
    <source>
        <dbReference type="EMBL" id="EEF80083.1"/>
    </source>
</evidence>
<evidence type="ECO:0000313" key="5">
    <source>
        <dbReference type="EMBL" id="EEF80392.1"/>
    </source>
</evidence>
<organism evidence="7 8">
    <name type="scientific">Methylophaga thiooxydans DMS010</name>
    <dbReference type="NCBI Taxonomy" id="637616"/>
    <lineage>
        <taxon>Bacteria</taxon>
        <taxon>Pseudomonadati</taxon>
        <taxon>Pseudomonadota</taxon>
        <taxon>Gammaproteobacteria</taxon>
        <taxon>Thiotrichales</taxon>
        <taxon>Piscirickettsiaceae</taxon>
        <taxon>Methylophaga</taxon>
    </lineage>
</organism>
<dbReference type="EMBL" id="GG657893">
    <property type="protein sequence ID" value="EEF80392.1"/>
    <property type="molecule type" value="Genomic_DNA"/>
</dbReference>
<dbReference type="OrthoDB" id="8896696at2"/>
<proteinExistence type="predicted"/>
<evidence type="ECO:0000313" key="6">
    <source>
        <dbReference type="EMBL" id="EEF80521.1"/>
    </source>
</evidence>
<dbReference type="EMBL" id="GG657888">
    <property type="protein sequence ID" value="EEF80839.1"/>
    <property type="molecule type" value="Genomic_DNA"/>
</dbReference>
<dbReference type="AlphaFoldDB" id="C0N311"/>
<dbReference type="EMBL" id="GG657898">
    <property type="protein sequence ID" value="EEF79720.1"/>
    <property type="molecule type" value="Genomic_DNA"/>
</dbReference>
<dbReference type="EMBL" id="GG657895">
    <property type="protein sequence ID" value="EEF80261.1"/>
    <property type="molecule type" value="Genomic_DNA"/>
</dbReference>
<evidence type="ECO:0008006" key="9">
    <source>
        <dbReference type="Google" id="ProtNLM"/>
    </source>
</evidence>